<evidence type="ECO:0000313" key="3">
    <source>
        <dbReference type="Proteomes" id="UP001594351"/>
    </source>
</evidence>
<dbReference type="EMBL" id="JBHPBY010000374">
    <property type="protein sequence ID" value="MFC1852832.1"/>
    <property type="molecule type" value="Genomic_DNA"/>
</dbReference>
<protein>
    <recommendedName>
        <fullName evidence="4">FecR protein domain-containing protein</fullName>
    </recommendedName>
</protein>
<comment type="caution">
    <text evidence="2">The sequence shown here is derived from an EMBL/GenBank/DDBJ whole genome shotgun (WGS) entry which is preliminary data.</text>
</comment>
<accession>A0ABV6Z2Z8</accession>
<gene>
    <name evidence="2" type="ORF">ACFL27_21755</name>
</gene>
<feature type="signal peptide" evidence="1">
    <location>
        <begin position="1"/>
        <end position="20"/>
    </location>
</feature>
<evidence type="ECO:0000313" key="2">
    <source>
        <dbReference type="EMBL" id="MFC1852832.1"/>
    </source>
</evidence>
<dbReference type="Proteomes" id="UP001594351">
    <property type="component" value="Unassembled WGS sequence"/>
</dbReference>
<evidence type="ECO:0000256" key="1">
    <source>
        <dbReference type="SAM" id="SignalP"/>
    </source>
</evidence>
<keyword evidence="3" id="KW-1185">Reference proteome</keyword>
<organism evidence="2 3">
    <name type="scientific">candidate division CSSED10-310 bacterium</name>
    <dbReference type="NCBI Taxonomy" id="2855610"/>
    <lineage>
        <taxon>Bacteria</taxon>
        <taxon>Bacteria division CSSED10-310</taxon>
    </lineage>
</organism>
<evidence type="ECO:0008006" key="4">
    <source>
        <dbReference type="Google" id="ProtNLM"/>
    </source>
</evidence>
<keyword evidence="1" id="KW-0732">Signal</keyword>
<feature type="chain" id="PRO_5047224102" description="FecR protein domain-containing protein" evidence="1">
    <location>
        <begin position="21"/>
        <end position="285"/>
    </location>
</feature>
<name>A0ABV6Z2Z8_UNCC1</name>
<reference evidence="2 3" key="1">
    <citation type="submission" date="2024-09" db="EMBL/GenBank/DDBJ databases">
        <title>Laminarin stimulates single cell rates of sulfate reduction while oxygen inhibits transcriptomic activity in coastal marine sediment.</title>
        <authorList>
            <person name="Lindsay M."/>
            <person name="Orcutt B."/>
            <person name="Emerson D."/>
            <person name="Stepanauskas R."/>
            <person name="D'Angelo T."/>
        </authorList>
    </citation>
    <scope>NUCLEOTIDE SEQUENCE [LARGE SCALE GENOMIC DNA]</scope>
    <source>
        <strain evidence="2">SAG AM-311-K15</strain>
    </source>
</reference>
<sequence>MKKLTSIICFLFLFSGFSTAEQIKQKFGKIFDVQGQVVITTAKGDTIELKRDKHILFTVEEGDEIKTEKDGKILIVANKDGKGYYIMPSSVVSIKNNELDVEGTVEQKDGLNTFIPSDEGDIGGKIVGGIVYRSAARIKIIRPTNTAILELTPELQWKVFRTVSQKFKLNIFSDDDVIYSAESETSSLRVPEGLLKYGQTYRWIVDGGLATGISGGVFFIPEKEKIAEFKQKIAQNKPQNGDLPQTLSYIFFLMNNKLNIEAEKEIKILLKEFPHNEYLKELAEE</sequence>
<proteinExistence type="predicted"/>